<evidence type="ECO:0000313" key="3">
    <source>
        <dbReference type="WBParaSite" id="L893_g6248.t1"/>
    </source>
</evidence>
<proteinExistence type="predicted"/>
<feature type="compositionally biased region" description="Low complexity" evidence="1">
    <location>
        <begin position="126"/>
        <end position="145"/>
    </location>
</feature>
<sequence length="216" mass="22024">MLATLILLSFTAGSPLRRSKESSTGMVTTPSGDTSTTAIYCAPFCDDVDFSALSRTRDMWVEVFAIHDTVTGQNIGKSTVNRVRRAWMFGKWVQEGETPDGGIGGGYDSGASSGGYGSSAQTGYESPSSAPPAYGSPNPSSAPGPIYSQTESAAVVSADVQACCTCQQGPPGEAGPPGDDGEDGADGNPGEDGKDGRDGQILPASGPQSEPCIICP</sequence>
<feature type="region of interest" description="Disordered" evidence="1">
    <location>
        <begin position="165"/>
        <end position="216"/>
    </location>
</feature>
<feature type="region of interest" description="Disordered" evidence="1">
    <location>
        <begin position="95"/>
        <end position="147"/>
    </location>
</feature>
<dbReference type="Proteomes" id="UP000095287">
    <property type="component" value="Unplaced"/>
</dbReference>
<feature type="compositionally biased region" description="Gly residues" evidence="1">
    <location>
        <begin position="99"/>
        <end position="117"/>
    </location>
</feature>
<dbReference type="WBParaSite" id="L893_g6248.t1">
    <property type="protein sequence ID" value="L893_g6248.t1"/>
    <property type="gene ID" value="L893_g6248"/>
</dbReference>
<organism evidence="2 3">
    <name type="scientific">Steinernema glaseri</name>
    <dbReference type="NCBI Taxonomy" id="37863"/>
    <lineage>
        <taxon>Eukaryota</taxon>
        <taxon>Metazoa</taxon>
        <taxon>Ecdysozoa</taxon>
        <taxon>Nematoda</taxon>
        <taxon>Chromadorea</taxon>
        <taxon>Rhabditida</taxon>
        <taxon>Tylenchina</taxon>
        <taxon>Panagrolaimomorpha</taxon>
        <taxon>Strongyloidoidea</taxon>
        <taxon>Steinernematidae</taxon>
        <taxon>Steinernema</taxon>
    </lineage>
</organism>
<reference evidence="3" key="1">
    <citation type="submission" date="2016-11" db="UniProtKB">
        <authorList>
            <consortium name="WormBaseParasite"/>
        </authorList>
    </citation>
    <scope>IDENTIFICATION</scope>
</reference>
<evidence type="ECO:0000256" key="1">
    <source>
        <dbReference type="SAM" id="MobiDB-lite"/>
    </source>
</evidence>
<keyword evidence="2" id="KW-1185">Reference proteome</keyword>
<protein>
    <submittedName>
        <fullName evidence="3">Collagen triple helix repeat protein</fullName>
    </submittedName>
</protein>
<accession>A0A1I8AJZ6</accession>
<dbReference type="AlphaFoldDB" id="A0A1I8AJZ6"/>
<evidence type="ECO:0000313" key="2">
    <source>
        <dbReference type="Proteomes" id="UP000095287"/>
    </source>
</evidence>
<name>A0A1I8AJZ6_9BILA</name>